<dbReference type="AlphaFoldDB" id="A0A2C7ACD4"/>
<reference evidence="2 3" key="1">
    <citation type="submission" date="2017-10" db="EMBL/GenBank/DDBJ databases">
        <authorList>
            <person name="Banno H."/>
            <person name="Chua N.-H."/>
        </authorList>
    </citation>
    <scope>NUCLEOTIDE SEQUENCE [LARGE SCALE GENOMIC DNA]</scope>
    <source>
        <strain evidence="2 3">YW11</strain>
    </source>
</reference>
<dbReference type="PROSITE" id="PS51186">
    <property type="entry name" value="GNAT"/>
    <property type="match status" value="1"/>
</dbReference>
<dbReference type="GO" id="GO:0016747">
    <property type="term" value="F:acyltransferase activity, transferring groups other than amino-acyl groups"/>
    <property type="evidence" value="ECO:0007669"/>
    <property type="project" value="InterPro"/>
</dbReference>
<dbReference type="PANTHER" id="PTHR43072">
    <property type="entry name" value="N-ACETYLTRANSFERASE"/>
    <property type="match status" value="1"/>
</dbReference>
<dbReference type="EMBL" id="PDNU01000019">
    <property type="protein sequence ID" value="PHK94744.1"/>
    <property type="molecule type" value="Genomic_DNA"/>
</dbReference>
<dbReference type="Pfam" id="PF13420">
    <property type="entry name" value="Acetyltransf_4"/>
    <property type="match status" value="1"/>
</dbReference>
<organism evidence="2 3">
    <name type="scientific">Teichococcus rhizosphaerae</name>
    <dbReference type="NCBI Taxonomy" id="1335062"/>
    <lineage>
        <taxon>Bacteria</taxon>
        <taxon>Pseudomonadati</taxon>
        <taxon>Pseudomonadota</taxon>
        <taxon>Alphaproteobacteria</taxon>
        <taxon>Acetobacterales</taxon>
        <taxon>Roseomonadaceae</taxon>
        <taxon>Roseomonas</taxon>
    </lineage>
</organism>
<evidence type="ECO:0000313" key="2">
    <source>
        <dbReference type="EMBL" id="PHK94744.1"/>
    </source>
</evidence>
<evidence type="ECO:0000313" key="3">
    <source>
        <dbReference type="Proteomes" id="UP000223527"/>
    </source>
</evidence>
<dbReference type="CDD" id="cd04301">
    <property type="entry name" value="NAT_SF"/>
    <property type="match status" value="1"/>
</dbReference>
<proteinExistence type="predicted"/>
<evidence type="ECO:0000259" key="1">
    <source>
        <dbReference type="PROSITE" id="PS51186"/>
    </source>
</evidence>
<dbReference type="PANTHER" id="PTHR43072:SF8">
    <property type="entry name" value="ACYLTRANSFERASE FABY-RELATED"/>
    <property type="match status" value="1"/>
</dbReference>
<dbReference type="Gene3D" id="3.40.630.30">
    <property type="match status" value="1"/>
</dbReference>
<gene>
    <name evidence="2" type="ORF">CR162_11335</name>
</gene>
<dbReference type="OrthoDB" id="5459937at2"/>
<feature type="domain" description="N-acetyltransferase" evidence="1">
    <location>
        <begin position="1"/>
        <end position="164"/>
    </location>
</feature>
<dbReference type="SUPFAM" id="SSF55729">
    <property type="entry name" value="Acyl-CoA N-acyltransferases (Nat)"/>
    <property type="match status" value="1"/>
</dbReference>
<dbReference type="InterPro" id="IPR000182">
    <property type="entry name" value="GNAT_dom"/>
</dbReference>
<dbReference type="InterPro" id="IPR016181">
    <property type="entry name" value="Acyl_CoA_acyltransferase"/>
</dbReference>
<accession>A0A2C7ACD4</accession>
<dbReference type="Proteomes" id="UP000223527">
    <property type="component" value="Unassembled WGS sequence"/>
</dbReference>
<keyword evidence="3" id="KW-1185">Reference proteome</keyword>
<name>A0A2C7ACD4_9PROT</name>
<sequence length="172" mass="18704">MPLRDATPDDLPAITAIYTHHVATGTGTLETEPPEQEEMARRLARIQGAGWSWLVAEEQGEVVGFAHFRAFGAEAAYRYAAEDAIYVRHDVHGQGLGKTLVAALLERAEAAGFRQFFAVIGDSENVGSIGLHLSLGFRQVGIMRSAGLKFGRWLDVVIMQRSLGAGDRTLPE</sequence>
<protein>
    <submittedName>
        <fullName evidence="2">GNAT family N-acetyltransferase</fullName>
    </submittedName>
</protein>
<comment type="caution">
    <text evidence="2">The sequence shown here is derived from an EMBL/GenBank/DDBJ whole genome shotgun (WGS) entry which is preliminary data.</text>
</comment>
<dbReference type="RefSeq" id="WP_099095671.1">
    <property type="nucleotide sequence ID" value="NZ_PDNU01000019.1"/>
</dbReference>
<keyword evidence="2" id="KW-0808">Transferase</keyword>